<evidence type="ECO:0000256" key="9">
    <source>
        <dbReference type="ARBA" id="ARBA00023235"/>
    </source>
</evidence>
<evidence type="ECO:0000256" key="12">
    <source>
        <dbReference type="SAM" id="MobiDB-lite"/>
    </source>
</evidence>
<dbReference type="FunFam" id="3.20.20.70:FF:000024">
    <property type="entry name" value="Indole-3-glycerol phosphate synthase"/>
    <property type="match status" value="1"/>
</dbReference>
<evidence type="ECO:0000256" key="2">
    <source>
        <dbReference type="ARBA" id="ARBA00001633"/>
    </source>
</evidence>
<feature type="region of interest" description="Disordered" evidence="12">
    <location>
        <begin position="16"/>
        <end position="40"/>
    </location>
</feature>
<sequence>MTGVTTKMMNLKFSKTNEPNRERPLPFHMPGSATPSSYLSTRTTGTNKYSYLQVLSIGGATISPPHLATRCFHRRVHLPSADLDSVLLLFIHSPHASVHYFSPRGSPPLPPNHRQDKMPLHNSVPYRNPMSMLDKIVAQRLLDVEEAQSHTPAHVLQEKITRLAPAADFVAALRQASPCCVLAEFKRASPSKGDIAVGLDAAQQALSYAVAGACTVSVLTEPSWFKGSLSDLTRVKETLVEANLSPGVCVLRKDFLVDEYQLLEARAAGADTALLIVAILQPDRLTAMMHAARQLGMEPLVEVNTREEMEVALAAGAKVIGVNNRNLHTFVVDMGTTGTIAAMLPEGTDIQLLALSGVATRADVEQLLAVKANGVLVGESLMRAESPAAAIRSLVGAPPAPSLCKICGLRDAEAAAVAVDAGADFLGMIFAPSKRQVTEEEAKRIVRVARERRPRPAGWKLPNRTIALAQREGEEADCSRWLQTWQGLLMRAAATGGPLTVGVFVNATVEEMNGTAERVGLDLIQLHGSEGWEIAKQLNRPCVRVVHMLPDSLAEQVSSELRGGLAVAVLLDSKGGGTGTTFNWSVGREVQAAAPFILAGGLSPANVASAIEEVKPWCVDVSSGVETDGTKDHAKIAAFIKNVKAASTA</sequence>
<keyword evidence="11" id="KW-0511">Multifunctional enzyme</keyword>
<dbReference type="InterPro" id="IPR013785">
    <property type="entry name" value="Aldolase_TIM"/>
</dbReference>
<evidence type="ECO:0000256" key="1">
    <source>
        <dbReference type="ARBA" id="ARBA00001164"/>
    </source>
</evidence>
<dbReference type="Proteomes" id="UP001515480">
    <property type="component" value="Unassembled WGS sequence"/>
</dbReference>
<dbReference type="EMBL" id="JBGBPQ010000002">
    <property type="protein sequence ID" value="KAL1527850.1"/>
    <property type="molecule type" value="Genomic_DNA"/>
</dbReference>
<evidence type="ECO:0000313" key="16">
    <source>
        <dbReference type="Proteomes" id="UP001515480"/>
    </source>
</evidence>
<dbReference type="PANTHER" id="PTHR22854">
    <property type="entry name" value="TRYPTOPHAN BIOSYNTHESIS PROTEIN"/>
    <property type="match status" value="1"/>
</dbReference>
<dbReference type="Gene3D" id="3.20.20.70">
    <property type="entry name" value="Aldolase class I"/>
    <property type="match status" value="2"/>
</dbReference>
<comment type="catalytic activity">
    <reaction evidence="1">
        <text>N-(5-phospho-beta-D-ribosyl)anthranilate = 1-(2-carboxyphenylamino)-1-deoxy-D-ribulose 5-phosphate</text>
        <dbReference type="Rhea" id="RHEA:21540"/>
        <dbReference type="ChEBI" id="CHEBI:18277"/>
        <dbReference type="ChEBI" id="CHEBI:58613"/>
        <dbReference type="EC" id="5.3.1.24"/>
    </reaction>
</comment>
<gene>
    <name evidence="15" type="ORF">AB1Y20_009226</name>
</gene>
<evidence type="ECO:0000256" key="3">
    <source>
        <dbReference type="ARBA" id="ARBA00004664"/>
    </source>
</evidence>
<keyword evidence="5" id="KW-0028">Amino-acid biosynthesis</keyword>
<evidence type="ECO:0000256" key="6">
    <source>
        <dbReference type="ARBA" id="ARBA00022793"/>
    </source>
</evidence>
<dbReference type="GO" id="GO:0004640">
    <property type="term" value="F:phosphoribosylanthranilate isomerase activity"/>
    <property type="evidence" value="ECO:0007669"/>
    <property type="project" value="UniProtKB-EC"/>
</dbReference>
<accession>A0AB34K0Z5</accession>
<dbReference type="GO" id="GO:0000162">
    <property type="term" value="P:L-tryptophan biosynthetic process"/>
    <property type="evidence" value="ECO:0007669"/>
    <property type="project" value="UniProtKB-KW"/>
</dbReference>
<evidence type="ECO:0000256" key="11">
    <source>
        <dbReference type="ARBA" id="ARBA00023268"/>
    </source>
</evidence>
<feature type="domain" description="N-(5'phosphoribosyl) anthranilate isomerase (PRAI)" evidence="14">
    <location>
        <begin position="496"/>
        <end position="642"/>
    </location>
</feature>
<protein>
    <recommendedName>
        <fullName evidence="17">Indole-3-glycerol phosphate synthase</fullName>
    </recommendedName>
</protein>
<comment type="catalytic activity">
    <reaction evidence="2">
        <text>1-(2-carboxyphenylamino)-1-deoxy-D-ribulose 5-phosphate + H(+) = (1S,2R)-1-C-(indol-3-yl)glycerol 3-phosphate + CO2 + H2O</text>
        <dbReference type="Rhea" id="RHEA:23476"/>
        <dbReference type="ChEBI" id="CHEBI:15377"/>
        <dbReference type="ChEBI" id="CHEBI:15378"/>
        <dbReference type="ChEBI" id="CHEBI:16526"/>
        <dbReference type="ChEBI" id="CHEBI:58613"/>
        <dbReference type="ChEBI" id="CHEBI:58866"/>
        <dbReference type="EC" id="4.1.1.48"/>
    </reaction>
</comment>
<evidence type="ECO:0000256" key="8">
    <source>
        <dbReference type="ARBA" id="ARBA00023141"/>
    </source>
</evidence>
<evidence type="ECO:0008006" key="17">
    <source>
        <dbReference type="Google" id="ProtNLM"/>
    </source>
</evidence>
<dbReference type="PANTHER" id="PTHR22854:SF2">
    <property type="entry name" value="INDOLE-3-GLYCEROL-PHOSPHATE SYNTHASE"/>
    <property type="match status" value="1"/>
</dbReference>
<dbReference type="InterPro" id="IPR013798">
    <property type="entry name" value="Indole-3-glycerol_P_synth_dom"/>
</dbReference>
<feature type="domain" description="Indole-3-glycerol phosphate synthase" evidence="13">
    <location>
        <begin position="133"/>
        <end position="394"/>
    </location>
</feature>
<dbReference type="GO" id="GO:0004425">
    <property type="term" value="F:indole-3-glycerol-phosphate synthase activity"/>
    <property type="evidence" value="ECO:0007669"/>
    <property type="project" value="UniProtKB-EC"/>
</dbReference>
<dbReference type="InterPro" id="IPR001240">
    <property type="entry name" value="PRAI_dom"/>
</dbReference>
<dbReference type="HAMAP" id="MF_00135">
    <property type="entry name" value="PRAI"/>
    <property type="match status" value="1"/>
</dbReference>
<dbReference type="InterPro" id="IPR011060">
    <property type="entry name" value="RibuloseP-bd_barrel"/>
</dbReference>
<dbReference type="AlphaFoldDB" id="A0AB34K0Z5"/>
<dbReference type="CDD" id="cd00331">
    <property type="entry name" value="IGPS"/>
    <property type="match status" value="1"/>
</dbReference>
<evidence type="ECO:0000256" key="7">
    <source>
        <dbReference type="ARBA" id="ARBA00022822"/>
    </source>
</evidence>
<dbReference type="SUPFAM" id="SSF51366">
    <property type="entry name" value="Ribulose-phoshate binding barrel"/>
    <property type="match status" value="2"/>
</dbReference>
<keyword evidence="6" id="KW-0210">Decarboxylase</keyword>
<dbReference type="InterPro" id="IPR045186">
    <property type="entry name" value="Indole-3-glycerol_P_synth"/>
</dbReference>
<evidence type="ECO:0000259" key="14">
    <source>
        <dbReference type="Pfam" id="PF00697"/>
    </source>
</evidence>
<evidence type="ECO:0000259" key="13">
    <source>
        <dbReference type="Pfam" id="PF00218"/>
    </source>
</evidence>
<dbReference type="PROSITE" id="PS00614">
    <property type="entry name" value="IGPS"/>
    <property type="match status" value="1"/>
</dbReference>
<comment type="caution">
    <text evidence="15">The sequence shown here is derived from an EMBL/GenBank/DDBJ whole genome shotgun (WGS) entry which is preliminary data.</text>
</comment>
<evidence type="ECO:0000313" key="15">
    <source>
        <dbReference type="EMBL" id="KAL1527850.1"/>
    </source>
</evidence>
<keyword evidence="8" id="KW-0057">Aromatic amino acid biosynthesis</keyword>
<name>A0AB34K0Z5_PRYPA</name>
<keyword evidence="9" id="KW-0413">Isomerase</keyword>
<evidence type="ECO:0000256" key="10">
    <source>
        <dbReference type="ARBA" id="ARBA00023239"/>
    </source>
</evidence>
<evidence type="ECO:0000256" key="4">
    <source>
        <dbReference type="ARBA" id="ARBA00004696"/>
    </source>
</evidence>
<keyword evidence="7" id="KW-0822">Tryptophan biosynthesis</keyword>
<dbReference type="InterPro" id="IPR001468">
    <property type="entry name" value="Indole-3-GlycerolPSynthase_CS"/>
</dbReference>
<comment type="pathway">
    <text evidence="3">Amino-acid biosynthesis; L-tryptophan biosynthesis; L-tryptophan from chorismate: step 3/5.</text>
</comment>
<dbReference type="Pfam" id="PF00218">
    <property type="entry name" value="IGPS"/>
    <property type="match status" value="1"/>
</dbReference>
<proteinExistence type="inferred from homology"/>
<comment type="pathway">
    <text evidence="4">Amino-acid biosynthesis; L-tryptophan biosynthesis; L-tryptophan from chorismate: step 4/5.</text>
</comment>
<keyword evidence="10" id="KW-0456">Lyase</keyword>
<organism evidence="15 16">
    <name type="scientific">Prymnesium parvum</name>
    <name type="common">Toxic golden alga</name>
    <dbReference type="NCBI Taxonomy" id="97485"/>
    <lineage>
        <taxon>Eukaryota</taxon>
        <taxon>Haptista</taxon>
        <taxon>Haptophyta</taxon>
        <taxon>Prymnesiophyceae</taxon>
        <taxon>Prymnesiales</taxon>
        <taxon>Prymnesiaceae</taxon>
        <taxon>Prymnesium</taxon>
    </lineage>
</organism>
<dbReference type="Pfam" id="PF00697">
    <property type="entry name" value="PRAI"/>
    <property type="match status" value="1"/>
</dbReference>
<evidence type="ECO:0000256" key="5">
    <source>
        <dbReference type="ARBA" id="ARBA00022605"/>
    </source>
</evidence>
<keyword evidence="16" id="KW-1185">Reference proteome</keyword>
<dbReference type="CDD" id="cd00405">
    <property type="entry name" value="PRAI"/>
    <property type="match status" value="1"/>
</dbReference>
<reference evidence="15 16" key="1">
    <citation type="journal article" date="2024" name="Science">
        <title>Giant polyketide synthase enzymes in the biosynthesis of giant marine polyether toxins.</title>
        <authorList>
            <person name="Fallon T.R."/>
            <person name="Shende V.V."/>
            <person name="Wierzbicki I.H."/>
            <person name="Pendleton A.L."/>
            <person name="Watervoot N.F."/>
            <person name="Auber R.P."/>
            <person name="Gonzalez D.J."/>
            <person name="Wisecaver J.H."/>
            <person name="Moore B.S."/>
        </authorList>
    </citation>
    <scope>NUCLEOTIDE SEQUENCE [LARGE SCALE GENOMIC DNA]</scope>
    <source>
        <strain evidence="15 16">12B1</strain>
    </source>
</reference>